<reference evidence="4 5" key="1">
    <citation type="journal article" date="2024" name="Int. J. Syst. Evol. Microbiol.">
        <title>Paenibacillus hexagrammi sp. nov., a novel bacterium isolated from the gut content of Hexagrammos agrammus.</title>
        <authorList>
            <person name="Jung H.K."/>
            <person name="Kim D.G."/>
            <person name="Zin H."/>
            <person name="Park J."/>
            <person name="Jung H."/>
            <person name="Kim Y.O."/>
            <person name="Kong H.J."/>
            <person name="Kim J.W."/>
            <person name="Kim Y.S."/>
        </authorList>
    </citation>
    <scope>NUCLEOTIDE SEQUENCE [LARGE SCALE GENOMIC DNA]</scope>
    <source>
        <strain evidence="4 5">YPD9-1</strain>
    </source>
</reference>
<evidence type="ECO:0000259" key="3">
    <source>
        <dbReference type="PROSITE" id="PS50894"/>
    </source>
</evidence>
<dbReference type="Proteomes" id="UP001649230">
    <property type="component" value="Chromosome"/>
</dbReference>
<dbReference type="PROSITE" id="PS50894">
    <property type="entry name" value="HPT"/>
    <property type="match status" value="1"/>
</dbReference>
<organism evidence="4 5">
    <name type="scientific">Paenibacillus hexagrammi</name>
    <dbReference type="NCBI Taxonomy" id="2908839"/>
    <lineage>
        <taxon>Bacteria</taxon>
        <taxon>Bacillati</taxon>
        <taxon>Bacillota</taxon>
        <taxon>Bacilli</taxon>
        <taxon>Bacillales</taxon>
        <taxon>Paenibacillaceae</taxon>
        <taxon>Paenibacillus</taxon>
    </lineage>
</organism>
<dbReference type="Gene3D" id="1.20.120.160">
    <property type="entry name" value="HPT domain"/>
    <property type="match status" value="1"/>
</dbReference>
<keyword evidence="1" id="KW-0597">Phosphoprotein</keyword>
<dbReference type="InterPro" id="IPR008207">
    <property type="entry name" value="Sig_transdc_His_kin_Hpt_dom"/>
</dbReference>
<dbReference type="CDD" id="cd00088">
    <property type="entry name" value="HPT"/>
    <property type="match status" value="1"/>
</dbReference>
<keyword evidence="5" id="KW-1185">Reference proteome</keyword>
<sequence>MSDYDMSEYLAVFLSDMEEHLYLFEDALLQMEKHGADTERITVIFRAAHSLKGSSAAMGFDQVTQLTHRMEDILDRIRSDQLTIDAQVIHILFTNLDLLTHMKDTIQKNESLNQVPTDENYSSNGSTIKSKCTREHH</sequence>
<feature type="compositionally biased region" description="Polar residues" evidence="2">
    <location>
        <begin position="110"/>
        <end position="130"/>
    </location>
</feature>
<evidence type="ECO:0000313" key="5">
    <source>
        <dbReference type="Proteomes" id="UP001649230"/>
    </source>
</evidence>
<dbReference type="Pfam" id="PF01627">
    <property type="entry name" value="Hpt"/>
    <property type="match status" value="1"/>
</dbReference>
<dbReference type="InterPro" id="IPR036641">
    <property type="entry name" value="HPT_dom_sf"/>
</dbReference>
<dbReference type="PANTHER" id="PTHR43395">
    <property type="entry name" value="SENSOR HISTIDINE KINASE CHEA"/>
    <property type="match status" value="1"/>
</dbReference>
<gene>
    <name evidence="4" type="ORF">L0M14_16145</name>
</gene>
<name>A0ABY3SC54_9BACL</name>
<feature type="modified residue" description="Phosphohistidine" evidence="1">
    <location>
        <position position="49"/>
    </location>
</feature>
<dbReference type="EMBL" id="CP090978">
    <property type="protein sequence ID" value="UJF31367.1"/>
    <property type="molecule type" value="Genomic_DNA"/>
</dbReference>
<dbReference type="SUPFAM" id="SSF47226">
    <property type="entry name" value="Histidine-containing phosphotransfer domain, HPT domain"/>
    <property type="match status" value="1"/>
</dbReference>
<evidence type="ECO:0000256" key="2">
    <source>
        <dbReference type="SAM" id="MobiDB-lite"/>
    </source>
</evidence>
<evidence type="ECO:0000313" key="4">
    <source>
        <dbReference type="EMBL" id="UJF31367.1"/>
    </source>
</evidence>
<dbReference type="PANTHER" id="PTHR43395:SF10">
    <property type="entry name" value="CHEMOTAXIS PROTEIN CHEA"/>
    <property type="match status" value="1"/>
</dbReference>
<evidence type="ECO:0000256" key="1">
    <source>
        <dbReference type="PROSITE-ProRule" id="PRU00110"/>
    </source>
</evidence>
<dbReference type="RefSeq" id="WP_235117713.1">
    <property type="nucleotide sequence ID" value="NZ_CP090978.1"/>
</dbReference>
<feature type="domain" description="HPt" evidence="3">
    <location>
        <begin position="2"/>
        <end position="106"/>
    </location>
</feature>
<protein>
    <submittedName>
        <fullName evidence="4">Hpt domain-containing protein</fullName>
    </submittedName>
</protein>
<proteinExistence type="predicted"/>
<dbReference type="SMART" id="SM00073">
    <property type="entry name" value="HPT"/>
    <property type="match status" value="1"/>
</dbReference>
<dbReference type="InterPro" id="IPR051315">
    <property type="entry name" value="Bact_Chemotaxis_CheA"/>
</dbReference>
<accession>A0ABY3SC54</accession>
<feature type="region of interest" description="Disordered" evidence="2">
    <location>
        <begin position="110"/>
        <end position="137"/>
    </location>
</feature>